<dbReference type="AlphaFoldDB" id="A0A5C6AUB1"/>
<dbReference type="EMBL" id="SJPN01000004">
    <property type="protein sequence ID" value="TWU02789.1"/>
    <property type="molecule type" value="Genomic_DNA"/>
</dbReference>
<evidence type="ECO:0000313" key="2">
    <source>
        <dbReference type="Proteomes" id="UP000320176"/>
    </source>
</evidence>
<gene>
    <name evidence="1" type="ORF">Pla52n_38480</name>
</gene>
<organism evidence="1 2">
    <name type="scientific">Stieleria varia</name>
    <dbReference type="NCBI Taxonomy" id="2528005"/>
    <lineage>
        <taxon>Bacteria</taxon>
        <taxon>Pseudomonadati</taxon>
        <taxon>Planctomycetota</taxon>
        <taxon>Planctomycetia</taxon>
        <taxon>Pirellulales</taxon>
        <taxon>Pirellulaceae</taxon>
        <taxon>Stieleria</taxon>
    </lineage>
</organism>
<protein>
    <submittedName>
        <fullName evidence="1">Uncharacterized protein</fullName>
    </submittedName>
</protein>
<name>A0A5C6AUB1_9BACT</name>
<accession>A0A5C6AUB1</accession>
<proteinExistence type="predicted"/>
<dbReference type="Proteomes" id="UP000320176">
    <property type="component" value="Unassembled WGS sequence"/>
</dbReference>
<keyword evidence="2" id="KW-1185">Reference proteome</keyword>
<evidence type="ECO:0000313" key="1">
    <source>
        <dbReference type="EMBL" id="TWU02789.1"/>
    </source>
</evidence>
<comment type="caution">
    <text evidence="1">The sequence shown here is derived from an EMBL/GenBank/DDBJ whole genome shotgun (WGS) entry which is preliminary data.</text>
</comment>
<sequence length="81" mass="9403">MTRLRIRRRDIESTPYIEQLRLRLGYVAKRLGTCEKCVSYLFFEITRSGDCYVDVATLMFRTSPGFGREVAHANPRKTPTS</sequence>
<reference evidence="1 2" key="1">
    <citation type="submission" date="2019-02" db="EMBL/GenBank/DDBJ databases">
        <title>Deep-cultivation of Planctomycetes and their phenomic and genomic characterization uncovers novel biology.</title>
        <authorList>
            <person name="Wiegand S."/>
            <person name="Jogler M."/>
            <person name="Boedeker C."/>
            <person name="Pinto D."/>
            <person name="Vollmers J."/>
            <person name="Rivas-Marin E."/>
            <person name="Kohn T."/>
            <person name="Peeters S.H."/>
            <person name="Heuer A."/>
            <person name="Rast P."/>
            <person name="Oberbeckmann S."/>
            <person name="Bunk B."/>
            <person name="Jeske O."/>
            <person name="Meyerdierks A."/>
            <person name="Storesund J.E."/>
            <person name="Kallscheuer N."/>
            <person name="Luecker S."/>
            <person name="Lage O.M."/>
            <person name="Pohl T."/>
            <person name="Merkel B.J."/>
            <person name="Hornburger P."/>
            <person name="Mueller R.-W."/>
            <person name="Bruemmer F."/>
            <person name="Labrenz M."/>
            <person name="Spormann A.M."/>
            <person name="Op Den Camp H."/>
            <person name="Overmann J."/>
            <person name="Amann R."/>
            <person name="Jetten M.S.M."/>
            <person name="Mascher T."/>
            <person name="Medema M.H."/>
            <person name="Devos D.P."/>
            <person name="Kaster A.-K."/>
            <person name="Ovreas L."/>
            <person name="Rohde M."/>
            <person name="Galperin M.Y."/>
            <person name="Jogler C."/>
        </authorList>
    </citation>
    <scope>NUCLEOTIDE SEQUENCE [LARGE SCALE GENOMIC DNA]</scope>
    <source>
        <strain evidence="1 2">Pla52n</strain>
    </source>
</reference>